<dbReference type="Gene3D" id="3.30.60.190">
    <property type="match status" value="1"/>
</dbReference>
<reference evidence="7" key="1">
    <citation type="journal article" date="2023" name="Mol. Phylogenet. Evol.">
        <title>Genome-scale phylogeny and comparative genomics of the fungal order Sordariales.</title>
        <authorList>
            <person name="Hensen N."/>
            <person name="Bonometti L."/>
            <person name="Westerberg I."/>
            <person name="Brannstrom I.O."/>
            <person name="Guillou S."/>
            <person name="Cros-Aarteil S."/>
            <person name="Calhoun S."/>
            <person name="Haridas S."/>
            <person name="Kuo A."/>
            <person name="Mondo S."/>
            <person name="Pangilinan J."/>
            <person name="Riley R."/>
            <person name="LaButti K."/>
            <person name="Andreopoulos B."/>
            <person name="Lipzen A."/>
            <person name="Chen C."/>
            <person name="Yan M."/>
            <person name="Daum C."/>
            <person name="Ng V."/>
            <person name="Clum A."/>
            <person name="Steindorff A."/>
            <person name="Ohm R.A."/>
            <person name="Martin F."/>
            <person name="Silar P."/>
            <person name="Natvig D.O."/>
            <person name="Lalanne C."/>
            <person name="Gautier V."/>
            <person name="Ament-Velasquez S.L."/>
            <person name="Kruys A."/>
            <person name="Hutchinson M.I."/>
            <person name="Powell A.J."/>
            <person name="Barry K."/>
            <person name="Miller A.N."/>
            <person name="Grigoriev I.V."/>
            <person name="Debuchy R."/>
            <person name="Gladieux P."/>
            <person name="Hiltunen Thoren M."/>
            <person name="Johannesson H."/>
        </authorList>
    </citation>
    <scope>NUCLEOTIDE SEQUENCE</scope>
    <source>
        <strain evidence="7">CBS 508.74</strain>
    </source>
</reference>
<dbReference type="GO" id="GO:0000463">
    <property type="term" value="P:maturation of LSU-rRNA from tricistronic rRNA transcript (SSU-rRNA, 5.8S rRNA, LSU-rRNA)"/>
    <property type="evidence" value="ECO:0007669"/>
    <property type="project" value="TreeGrafter"/>
</dbReference>
<dbReference type="SUPFAM" id="SSF144232">
    <property type="entry name" value="HIT/MYND zinc finger-like"/>
    <property type="match status" value="1"/>
</dbReference>
<dbReference type="GO" id="GO:0048254">
    <property type="term" value="P:snoRNA localization"/>
    <property type="evidence" value="ECO:0007669"/>
    <property type="project" value="TreeGrafter"/>
</dbReference>
<dbReference type="GO" id="GO:0070761">
    <property type="term" value="C:pre-snoRNP complex"/>
    <property type="evidence" value="ECO:0007669"/>
    <property type="project" value="TreeGrafter"/>
</dbReference>
<evidence type="ECO:0000256" key="3">
    <source>
        <dbReference type="ARBA" id="ARBA00022833"/>
    </source>
</evidence>
<evidence type="ECO:0000256" key="2">
    <source>
        <dbReference type="ARBA" id="ARBA00022771"/>
    </source>
</evidence>
<dbReference type="GO" id="GO:0008270">
    <property type="term" value="F:zinc ion binding"/>
    <property type="evidence" value="ECO:0007669"/>
    <property type="project" value="UniProtKB-UniRule"/>
</dbReference>
<dbReference type="PROSITE" id="PS51083">
    <property type="entry name" value="ZF_HIT"/>
    <property type="match status" value="1"/>
</dbReference>
<evidence type="ECO:0000313" key="8">
    <source>
        <dbReference type="Proteomes" id="UP001302812"/>
    </source>
</evidence>
<feature type="compositionally biased region" description="Low complexity" evidence="5">
    <location>
        <begin position="177"/>
        <end position="188"/>
    </location>
</feature>
<dbReference type="PROSITE" id="PS00028">
    <property type="entry name" value="ZINC_FINGER_C2H2_1"/>
    <property type="match status" value="1"/>
</dbReference>
<evidence type="ECO:0000256" key="4">
    <source>
        <dbReference type="PROSITE-ProRule" id="PRU00453"/>
    </source>
</evidence>
<dbReference type="RefSeq" id="XP_064673353.1">
    <property type="nucleotide sequence ID" value="XM_064818491.1"/>
</dbReference>
<reference evidence="7" key="2">
    <citation type="submission" date="2023-05" db="EMBL/GenBank/DDBJ databases">
        <authorList>
            <consortium name="Lawrence Berkeley National Laboratory"/>
            <person name="Steindorff A."/>
            <person name="Hensen N."/>
            <person name="Bonometti L."/>
            <person name="Westerberg I."/>
            <person name="Brannstrom I.O."/>
            <person name="Guillou S."/>
            <person name="Cros-Aarteil S."/>
            <person name="Calhoun S."/>
            <person name="Haridas S."/>
            <person name="Kuo A."/>
            <person name="Mondo S."/>
            <person name="Pangilinan J."/>
            <person name="Riley R."/>
            <person name="Labutti K."/>
            <person name="Andreopoulos B."/>
            <person name="Lipzen A."/>
            <person name="Chen C."/>
            <person name="Yanf M."/>
            <person name="Daum C."/>
            <person name="Ng V."/>
            <person name="Clum A."/>
            <person name="Ohm R."/>
            <person name="Martin F."/>
            <person name="Silar P."/>
            <person name="Natvig D."/>
            <person name="Lalanne C."/>
            <person name="Gautier V."/>
            <person name="Ament-Velasquez S.L."/>
            <person name="Kruys A."/>
            <person name="Hutchinson M.I."/>
            <person name="Powell A.J."/>
            <person name="Barry K."/>
            <person name="Miller A.N."/>
            <person name="Grigoriev I.V."/>
            <person name="Debuchy R."/>
            <person name="Gladieux P."/>
            <person name="Thoren M.H."/>
            <person name="Johannesson H."/>
        </authorList>
    </citation>
    <scope>NUCLEOTIDE SEQUENCE</scope>
    <source>
        <strain evidence="7">CBS 508.74</strain>
    </source>
</reference>
<protein>
    <recommendedName>
        <fullName evidence="6">HIT-type domain-containing protein</fullName>
    </recommendedName>
</protein>
<dbReference type="EMBL" id="MU853334">
    <property type="protein sequence ID" value="KAK4115783.1"/>
    <property type="molecule type" value="Genomic_DNA"/>
</dbReference>
<feature type="compositionally biased region" description="Polar residues" evidence="5">
    <location>
        <begin position="1"/>
        <end position="17"/>
    </location>
</feature>
<keyword evidence="8" id="KW-1185">Reference proteome</keyword>
<dbReference type="InterPro" id="IPR051639">
    <property type="entry name" value="BCD1"/>
</dbReference>
<feature type="compositionally biased region" description="Low complexity" evidence="5">
    <location>
        <begin position="36"/>
        <end position="54"/>
    </location>
</feature>
<dbReference type="InterPro" id="IPR013087">
    <property type="entry name" value="Znf_C2H2_type"/>
</dbReference>
<evidence type="ECO:0000259" key="6">
    <source>
        <dbReference type="PROSITE" id="PS51083"/>
    </source>
</evidence>
<dbReference type="PANTHER" id="PTHR13483">
    <property type="entry name" value="BOX C_D SNORNA PROTEIN 1-RELATED"/>
    <property type="match status" value="1"/>
</dbReference>
<keyword evidence="2 4" id="KW-0863">Zinc-finger</keyword>
<feature type="domain" description="HIT-type" evidence="6">
    <location>
        <begin position="70"/>
        <end position="103"/>
    </location>
</feature>
<keyword evidence="3" id="KW-0862">Zinc</keyword>
<dbReference type="PANTHER" id="PTHR13483:SF11">
    <property type="entry name" value="ZINC FINGER HIT DOMAIN-CONTAINING PROTEIN 3"/>
    <property type="match status" value="1"/>
</dbReference>
<keyword evidence="1" id="KW-0479">Metal-binding</keyword>
<dbReference type="Pfam" id="PF04438">
    <property type="entry name" value="zf-HIT"/>
    <property type="match status" value="1"/>
</dbReference>
<sequence length="270" mass="29253">MDPSSQNAGSSRSSTLSVDDDLPAEQTAMLRPGPSEPSVAAPAEPPAVADSGASPGPPSPPAKKPEPKLCGVCSAQPGKYKCPRCSMPYCSVACNKQHKENHPPDPPPPERQPEAQNPTPTQESAAATDDDPYTILLDHREAFARLFQKYPTLAAELNRIQQATLPPPAADDDTNGRHNQQQRRGQGRAVPWTRDVGLRKGAAALRKARTDPSETGDGVREFCELVLFLLSKQEEQQKEKEKRGVIGRVREEVAAEEMGVIERLLREEGG</sequence>
<gene>
    <name evidence="7" type="ORF">N656DRAFT_826922</name>
</gene>
<dbReference type="GeneID" id="89942617"/>
<evidence type="ECO:0000313" key="7">
    <source>
        <dbReference type="EMBL" id="KAK4115783.1"/>
    </source>
</evidence>
<dbReference type="CDD" id="cd23024">
    <property type="entry name" value="zf-HIT_ZNHIT2-3"/>
    <property type="match status" value="1"/>
</dbReference>
<dbReference type="InterPro" id="IPR007529">
    <property type="entry name" value="Znf_HIT"/>
</dbReference>
<organism evidence="7 8">
    <name type="scientific">Canariomyces notabilis</name>
    <dbReference type="NCBI Taxonomy" id="2074819"/>
    <lineage>
        <taxon>Eukaryota</taxon>
        <taxon>Fungi</taxon>
        <taxon>Dikarya</taxon>
        <taxon>Ascomycota</taxon>
        <taxon>Pezizomycotina</taxon>
        <taxon>Sordariomycetes</taxon>
        <taxon>Sordariomycetidae</taxon>
        <taxon>Sordariales</taxon>
        <taxon>Chaetomiaceae</taxon>
        <taxon>Canariomyces</taxon>
    </lineage>
</organism>
<feature type="region of interest" description="Disordered" evidence="5">
    <location>
        <begin position="1"/>
        <end position="69"/>
    </location>
</feature>
<feature type="region of interest" description="Disordered" evidence="5">
    <location>
        <begin position="162"/>
        <end position="192"/>
    </location>
</feature>
<evidence type="ECO:0000256" key="5">
    <source>
        <dbReference type="SAM" id="MobiDB-lite"/>
    </source>
</evidence>
<dbReference type="AlphaFoldDB" id="A0AAN6TJV6"/>
<evidence type="ECO:0000256" key="1">
    <source>
        <dbReference type="ARBA" id="ARBA00022723"/>
    </source>
</evidence>
<name>A0AAN6TJV6_9PEZI</name>
<dbReference type="Proteomes" id="UP001302812">
    <property type="component" value="Unassembled WGS sequence"/>
</dbReference>
<proteinExistence type="predicted"/>
<accession>A0AAN6TJV6</accession>
<comment type="caution">
    <text evidence="7">The sequence shown here is derived from an EMBL/GenBank/DDBJ whole genome shotgun (WGS) entry which is preliminary data.</text>
</comment>
<dbReference type="GO" id="GO:0000492">
    <property type="term" value="P:box C/D snoRNP assembly"/>
    <property type="evidence" value="ECO:0007669"/>
    <property type="project" value="TreeGrafter"/>
</dbReference>
<dbReference type="GO" id="GO:0005634">
    <property type="term" value="C:nucleus"/>
    <property type="evidence" value="ECO:0007669"/>
    <property type="project" value="TreeGrafter"/>
</dbReference>
<feature type="region of interest" description="Disordered" evidence="5">
    <location>
        <begin position="96"/>
        <end position="134"/>
    </location>
</feature>